<dbReference type="InterPro" id="IPR011990">
    <property type="entry name" value="TPR-like_helical_dom_sf"/>
</dbReference>
<evidence type="ECO:0000313" key="7">
    <source>
        <dbReference type="Proteomes" id="UP000663880"/>
    </source>
</evidence>
<evidence type="ECO:0000256" key="3">
    <source>
        <dbReference type="ARBA" id="ARBA00022833"/>
    </source>
</evidence>
<dbReference type="Proteomes" id="UP000663880">
    <property type="component" value="Unassembled WGS sequence"/>
</dbReference>
<dbReference type="Gene3D" id="1.10.220.160">
    <property type="match status" value="1"/>
</dbReference>
<feature type="domain" description="MYND-type" evidence="5">
    <location>
        <begin position="41"/>
        <end position="78"/>
    </location>
</feature>
<evidence type="ECO:0000259" key="5">
    <source>
        <dbReference type="PROSITE" id="PS50865"/>
    </source>
</evidence>
<dbReference type="AlphaFoldDB" id="A0A821REJ2"/>
<dbReference type="Gene3D" id="2.170.270.10">
    <property type="entry name" value="SET domain"/>
    <property type="match status" value="1"/>
</dbReference>
<dbReference type="PANTHER" id="PTHR12197">
    <property type="entry name" value="HISTONE-LYSINE N-METHYLTRANSFERASE SMYD"/>
    <property type="match status" value="1"/>
</dbReference>
<name>A0A821REJ2_9NEOP</name>
<dbReference type="Pfam" id="PF01753">
    <property type="entry name" value="zf-MYND"/>
    <property type="match status" value="1"/>
</dbReference>
<dbReference type="InterPro" id="IPR046341">
    <property type="entry name" value="SET_dom_sf"/>
</dbReference>
<keyword evidence="3" id="KW-0862">Zinc</keyword>
<keyword evidence="7" id="KW-1185">Reference proteome</keyword>
<organism evidence="6 7">
    <name type="scientific">Pieris macdunnoughi</name>
    <dbReference type="NCBI Taxonomy" id="345717"/>
    <lineage>
        <taxon>Eukaryota</taxon>
        <taxon>Metazoa</taxon>
        <taxon>Ecdysozoa</taxon>
        <taxon>Arthropoda</taxon>
        <taxon>Hexapoda</taxon>
        <taxon>Insecta</taxon>
        <taxon>Pterygota</taxon>
        <taxon>Neoptera</taxon>
        <taxon>Endopterygota</taxon>
        <taxon>Lepidoptera</taxon>
        <taxon>Glossata</taxon>
        <taxon>Ditrysia</taxon>
        <taxon>Papilionoidea</taxon>
        <taxon>Pieridae</taxon>
        <taxon>Pierinae</taxon>
        <taxon>Pieris</taxon>
    </lineage>
</organism>
<dbReference type="PROSITE" id="PS50865">
    <property type="entry name" value="ZF_MYND_2"/>
    <property type="match status" value="1"/>
</dbReference>
<evidence type="ECO:0000256" key="4">
    <source>
        <dbReference type="PROSITE-ProRule" id="PRU00134"/>
    </source>
</evidence>
<keyword evidence="1" id="KW-0479">Metal-binding</keyword>
<dbReference type="SUPFAM" id="SSF82199">
    <property type="entry name" value="SET domain"/>
    <property type="match status" value="1"/>
</dbReference>
<dbReference type="PANTHER" id="PTHR12197:SF251">
    <property type="entry name" value="EG:BACR7C10.4 PROTEIN"/>
    <property type="match status" value="1"/>
</dbReference>
<dbReference type="PROSITE" id="PS01360">
    <property type="entry name" value="ZF_MYND_1"/>
    <property type="match status" value="1"/>
</dbReference>
<dbReference type="Gene3D" id="6.10.140.2220">
    <property type="match status" value="1"/>
</dbReference>
<dbReference type="OrthoDB" id="265717at2759"/>
<keyword evidence="2 4" id="KW-0863">Zinc-finger</keyword>
<dbReference type="SUPFAM" id="SSF144232">
    <property type="entry name" value="HIT/MYND zinc finger-like"/>
    <property type="match status" value="1"/>
</dbReference>
<evidence type="ECO:0000313" key="6">
    <source>
        <dbReference type="EMBL" id="CAF4837168.1"/>
    </source>
</evidence>
<reference evidence="6" key="1">
    <citation type="submission" date="2021-02" db="EMBL/GenBank/DDBJ databases">
        <authorList>
            <person name="Steward A R."/>
        </authorList>
    </citation>
    <scope>NUCLEOTIDE SEQUENCE</scope>
</reference>
<dbReference type="GO" id="GO:0005634">
    <property type="term" value="C:nucleus"/>
    <property type="evidence" value="ECO:0007669"/>
    <property type="project" value="TreeGrafter"/>
</dbReference>
<comment type="caution">
    <text evidence="6">The sequence shown here is derived from an EMBL/GenBank/DDBJ whole genome shotgun (WGS) entry which is preliminary data.</text>
</comment>
<protein>
    <recommendedName>
        <fullName evidence="5">MYND-type domain-containing protein</fullName>
    </recommendedName>
</protein>
<evidence type="ECO:0000256" key="2">
    <source>
        <dbReference type="ARBA" id="ARBA00022771"/>
    </source>
</evidence>
<dbReference type="InterPro" id="IPR002893">
    <property type="entry name" value="Znf_MYND"/>
</dbReference>
<dbReference type="GO" id="GO:0008270">
    <property type="term" value="F:zinc ion binding"/>
    <property type="evidence" value="ECO:0007669"/>
    <property type="project" value="UniProtKB-KW"/>
</dbReference>
<dbReference type="EMBL" id="CAJOBZ010000012">
    <property type="protein sequence ID" value="CAF4837168.1"/>
    <property type="molecule type" value="Genomic_DNA"/>
</dbReference>
<dbReference type="Gene3D" id="1.25.40.10">
    <property type="entry name" value="Tetratricopeptide repeat domain"/>
    <property type="match status" value="1"/>
</dbReference>
<evidence type="ECO:0000256" key="1">
    <source>
        <dbReference type="ARBA" id="ARBA00022723"/>
    </source>
</evidence>
<accession>A0A821REJ2</accession>
<dbReference type="InterPro" id="IPR050869">
    <property type="entry name" value="H3K4_H4K5_MeTrfase"/>
</dbReference>
<gene>
    <name evidence="6" type="ORF">PMACD_LOCUS5782</name>
</gene>
<sequence length="527" mass="60443">MIEQTINTFKNTDSSVKAGDLILSEEPFAYTLSSTENGNRCDYCLQKCKVRKCSGCQFVHYCGKSCQRAAWDDHKWECANIKKVAPKVIPDAARLLVKIINRLKYGDGTSYKVFYTRTSFRMWKDLMSHYSDLKKDKKRMEHFTSLCGVLYDFLNDISLPNTVDLMGLYGRMVINSFTILDNDLNSIGSGVYIAASIIDHSCNPNAVATFDGRKIIVRALVDMPKFDWKKIRISYIELMKTPFDRQKELLQSYYFVCQCEKCLNIEQLKYVHAAKCLKQECDNPVNVHWQKNCRLVIVEKCERIRRIHESILNGENNYDEELEDGNGDIQNGDDNTIENGVASDIANRVDESVGEINCDDKNVNKNVVCSKCGTKYPDESIEVFKEVMSCSETILLDMKNTSVAYMEVCKCCIQKQKGVLHPLNVFYAQILEQCFDAFVNVQLWQKACVYAEALLPCFRFYYGPLHPLLGLLHLKYGKILLYKMDLKSALQQLKSAEKILKITHGDTHPLYKEQLLPLLHQAFIETS</sequence>
<proteinExistence type="predicted"/>